<keyword evidence="5" id="KW-0472">Membrane</keyword>
<dbReference type="AlphaFoldDB" id="A0AAV9EEK3"/>
<organism evidence="7 8">
    <name type="scientific">Acorus calamus</name>
    <name type="common">Sweet flag</name>
    <dbReference type="NCBI Taxonomy" id="4465"/>
    <lineage>
        <taxon>Eukaryota</taxon>
        <taxon>Viridiplantae</taxon>
        <taxon>Streptophyta</taxon>
        <taxon>Embryophyta</taxon>
        <taxon>Tracheophyta</taxon>
        <taxon>Spermatophyta</taxon>
        <taxon>Magnoliopsida</taxon>
        <taxon>Liliopsida</taxon>
        <taxon>Acoraceae</taxon>
        <taxon>Acorus</taxon>
    </lineage>
</organism>
<dbReference type="EMBL" id="JAUJYO010000007">
    <property type="protein sequence ID" value="KAK1311607.1"/>
    <property type="molecule type" value="Genomic_DNA"/>
</dbReference>
<comment type="subcellular location">
    <subcellularLocation>
        <location evidence="1">Membrane</location>
        <topology evidence="1">Multi-pass membrane protein</topology>
    </subcellularLocation>
</comment>
<evidence type="ECO:0000313" key="7">
    <source>
        <dbReference type="EMBL" id="KAK1311607.1"/>
    </source>
</evidence>
<evidence type="ECO:0000256" key="1">
    <source>
        <dbReference type="ARBA" id="ARBA00004141"/>
    </source>
</evidence>
<dbReference type="GO" id="GO:0061630">
    <property type="term" value="F:ubiquitin protein ligase activity"/>
    <property type="evidence" value="ECO:0007669"/>
    <property type="project" value="InterPro"/>
</dbReference>
<dbReference type="GO" id="GO:0016020">
    <property type="term" value="C:membrane"/>
    <property type="evidence" value="ECO:0007669"/>
    <property type="project" value="UniProtKB-SubCell"/>
</dbReference>
<evidence type="ECO:0000256" key="3">
    <source>
        <dbReference type="ARBA" id="ARBA00022786"/>
    </source>
</evidence>
<keyword evidence="3" id="KW-0833">Ubl conjugation pathway</keyword>
<dbReference type="PANTHER" id="PTHR15860:SF0">
    <property type="entry name" value="LP20373P"/>
    <property type="match status" value="1"/>
</dbReference>
<evidence type="ECO:0000256" key="4">
    <source>
        <dbReference type="ARBA" id="ARBA00022989"/>
    </source>
</evidence>
<reference evidence="7" key="2">
    <citation type="submission" date="2023-06" db="EMBL/GenBank/DDBJ databases">
        <authorList>
            <person name="Ma L."/>
            <person name="Liu K.-W."/>
            <person name="Li Z."/>
            <person name="Hsiao Y.-Y."/>
            <person name="Qi Y."/>
            <person name="Fu T."/>
            <person name="Tang G."/>
            <person name="Zhang D."/>
            <person name="Sun W.-H."/>
            <person name="Liu D.-K."/>
            <person name="Li Y."/>
            <person name="Chen G.-Z."/>
            <person name="Liu X.-D."/>
            <person name="Liao X.-Y."/>
            <person name="Jiang Y.-T."/>
            <person name="Yu X."/>
            <person name="Hao Y."/>
            <person name="Huang J."/>
            <person name="Zhao X.-W."/>
            <person name="Ke S."/>
            <person name="Chen Y.-Y."/>
            <person name="Wu W.-L."/>
            <person name="Hsu J.-L."/>
            <person name="Lin Y.-F."/>
            <person name="Huang M.-D."/>
            <person name="Li C.-Y."/>
            <person name="Huang L."/>
            <person name="Wang Z.-W."/>
            <person name="Zhao X."/>
            <person name="Zhong W.-Y."/>
            <person name="Peng D.-H."/>
            <person name="Ahmad S."/>
            <person name="Lan S."/>
            <person name="Zhang J.-S."/>
            <person name="Tsai W.-C."/>
            <person name="Van De Peer Y."/>
            <person name="Liu Z.-J."/>
        </authorList>
    </citation>
    <scope>NUCLEOTIDE SEQUENCE</scope>
    <source>
        <strain evidence="7">CP</strain>
        <tissue evidence="7">Leaves</tissue>
    </source>
</reference>
<feature type="compositionally biased region" description="Basic and acidic residues" evidence="6">
    <location>
        <begin position="86"/>
        <end position="101"/>
    </location>
</feature>
<evidence type="ECO:0000256" key="5">
    <source>
        <dbReference type="ARBA" id="ARBA00023136"/>
    </source>
</evidence>
<proteinExistence type="predicted"/>
<reference evidence="7" key="1">
    <citation type="journal article" date="2023" name="Nat. Commun.">
        <title>Diploid and tetraploid genomes of Acorus and the evolution of monocots.</title>
        <authorList>
            <person name="Ma L."/>
            <person name="Liu K.W."/>
            <person name="Li Z."/>
            <person name="Hsiao Y.Y."/>
            <person name="Qi Y."/>
            <person name="Fu T."/>
            <person name="Tang G.D."/>
            <person name="Zhang D."/>
            <person name="Sun W.H."/>
            <person name="Liu D.K."/>
            <person name="Li Y."/>
            <person name="Chen G.Z."/>
            <person name="Liu X.D."/>
            <person name="Liao X.Y."/>
            <person name="Jiang Y.T."/>
            <person name="Yu X."/>
            <person name="Hao Y."/>
            <person name="Huang J."/>
            <person name="Zhao X.W."/>
            <person name="Ke S."/>
            <person name="Chen Y.Y."/>
            <person name="Wu W.L."/>
            <person name="Hsu J.L."/>
            <person name="Lin Y.F."/>
            <person name="Huang M.D."/>
            <person name="Li C.Y."/>
            <person name="Huang L."/>
            <person name="Wang Z.W."/>
            <person name="Zhao X."/>
            <person name="Zhong W.Y."/>
            <person name="Peng D.H."/>
            <person name="Ahmad S."/>
            <person name="Lan S."/>
            <person name="Zhang J.S."/>
            <person name="Tsai W.C."/>
            <person name="Van de Peer Y."/>
            <person name="Liu Z.J."/>
        </authorList>
    </citation>
    <scope>NUCLEOTIDE SEQUENCE</scope>
    <source>
        <strain evidence="7">CP</strain>
    </source>
</reference>
<keyword evidence="4" id="KW-1133">Transmembrane helix</keyword>
<keyword evidence="2" id="KW-0812">Transmembrane</keyword>
<evidence type="ECO:0000256" key="2">
    <source>
        <dbReference type="ARBA" id="ARBA00022692"/>
    </source>
</evidence>
<feature type="region of interest" description="Disordered" evidence="6">
    <location>
        <begin position="48"/>
        <end position="69"/>
    </location>
</feature>
<evidence type="ECO:0000313" key="8">
    <source>
        <dbReference type="Proteomes" id="UP001180020"/>
    </source>
</evidence>
<feature type="region of interest" description="Disordered" evidence="6">
    <location>
        <begin position="84"/>
        <end position="140"/>
    </location>
</feature>
<dbReference type="InterPro" id="IPR044235">
    <property type="entry name" value="RNFT1/2"/>
</dbReference>
<name>A0AAV9EEK3_ACOCL</name>
<dbReference type="Proteomes" id="UP001180020">
    <property type="component" value="Unassembled WGS sequence"/>
</dbReference>
<gene>
    <name evidence="7" type="ORF">QJS10_CPA07g01352</name>
</gene>
<comment type="caution">
    <text evidence="7">The sequence shown here is derived from an EMBL/GenBank/DDBJ whole genome shotgun (WGS) entry which is preliminary data.</text>
</comment>
<dbReference type="PANTHER" id="PTHR15860">
    <property type="entry name" value="UNCHARACTERIZED RING FINGER-CONTAINING PROTEIN"/>
    <property type="match status" value="1"/>
</dbReference>
<accession>A0AAV9EEK3</accession>
<keyword evidence="8" id="KW-1185">Reference proteome</keyword>
<feature type="compositionally biased region" description="Low complexity" evidence="6">
    <location>
        <begin position="103"/>
        <end position="117"/>
    </location>
</feature>
<dbReference type="GO" id="GO:1904294">
    <property type="term" value="P:positive regulation of ERAD pathway"/>
    <property type="evidence" value="ECO:0007669"/>
    <property type="project" value="InterPro"/>
</dbReference>
<evidence type="ECO:0000256" key="6">
    <source>
        <dbReference type="SAM" id="MobiDB-lite"/>
    </source>
</evidence>
<sequence length="185" mass="18810">MPETEASAGGGGGTRRYGMQFSASNVIQAPLTALLEYSGILRSRSNHEEEERLIGGGSDGGLAAASDGGGGGGEVSIRIIGGGDQVVREDSEAGDVGRDESLAGEGVSSAATSSSSGLAGGGGVAGAAEGEGENGAGGNNMDSSYQRYDIQQIARWIEQILPFSLLLLVVFIRQHFQVPNESTMM</sequence>
<protein>
    <submittedName>
        <fullName evidence="7">Uncharacterized protein</fullName>
    </submittedName>
</protein>